<dbReference type="Pfam" id="PF01925">
    <property type="entry name" value="TauE"/>
    <property type="match status" value="1"/>
</dbReference>
<dbReference type="RefSeq" id="WP_116392791.1">
    <property type="nucleotide sequence ID" value="NZ_QUQO01000001.1"/>
</dbReference>
<reference evidence="6 7" key="1">
    <citation type="submission" date="2018-08" db="EMBL/GenBank/DDBJ databases">
        <title>Parvularcula sp. SM1705, isolated from surface water of the South Sea China.</title>
        <authorList>
            <person name="Sun L."/>
        </authorList>
    </citation>
    <scope>NUCLEOTIDE SEQUENCE [LARGE SCALE GENOMIC DNA]</scope>
    <source>
        <strain evidence="6 7">SM1705</strain>
    </source>
</reference>
<feature type="transmembrane region" description="Helical" evidence="5">
    <location>
        <begin position="6"/>
        <end position="31"/>
    </location>
</feature>
<proteinExistence type="inferred from homology"/>
<dbReference type="PANTHER" id="PTHR43701:SF12">
    <property type="entry name" value="MEMBRANE TRANSPORTER PROTEIN YTNM-RELATED"/>
    <property type="match status" value="1"/>
</dbReference>
<evidence type="ECO:0000256" key="3">
    <source>
        <dbReference type="ARBA" id="ARBA00022989"/>
    </source>
</evidence>
<keyword evidence="4 5" id="KW-0472">Membrane</keyword>
<dbReference type="Proteomes" id="UP000264589">
    <property type="component" value="Unassembled WGS sequence"/>
</dbReference>
<keyword evidence="2 5" id="KW-0812">Transmembrane</keyword>
<name>A0A371RL22_9PROT</name>
<feature type="transmembrane region" description="Helical" evidence="5">
    <location>
        <begin position="76"/>
        <end position="96"/>
    </location>
</feature>
<organism evidence="6 7">
    <name type="scientific">Parvularcula marina</name>
    <dbReference type="NCBI Taxonomy" id="2292771"/>
    <lineage>
        <taxon>Bacteria</taxon>
        <taxon>Pseudomonadati</taxon>
        <taxon>Pseudomonadota</taxon>
        <taxon>Alphaproteobacteria</taxon>
        <taxon>Parvularculales</taxon>
        <taxon>Parvularculaceae</taxon>
        <taxon>Parvularcula</taxon>
    </lineage>
</organism>
<accession>A0A371RL22</accession>
<dbReference type="EMBL" id="QUQO01000001">
    <property type="protein sequence ID" value="RFB06158.1"/>
    <property type="molecule type" value="Genomic_DNA"/>
</dbReference>
<dbReference type="InterPro" id="IPR051598">
    <property type="entry name" value="TSUP/Inactive_protease-like"/>
</dbReference>
<keyword evidence="5" id="KW-1003">Cell membrane</keyword>
<feature type="transmembrane region" description="Helical" evidence="5">
    <location>
        <begin position="102"/>
        <end position="119"/>
    </location>
</feature>
<evidence type="ECO:0000313" key="7">
    <source>
        <dbReference type="Proteomes" id="UP000264589"/>
    </source>
</evidence>
<comment type="subcellular location">
    <subcellularLocation>
        <location evidence="5">Cell membrane</location>
        <topology evidence="5">Multi-pass membrane protein</topology>
    </subcellularLocation>
    <subcellularLocation>
        <location evidence="1">Membrane</location>
        <topology evidence="1">Multi-pass membrane protein</topology>
    </subcellularLocation>
</comment>
<dbReference type="InterPro" id="IPR002781">
    <property type="entry name" value="TM_pro_TauE-like"/>
</dbReference>
<dbReference type="OrthoDB" id="45564at2"/>
<feature type="transmembrane region" description="Helical" evidence="5">
    <location>
        <begin position="201"/>
        <end position="220"/>
    </location>
</feature>
<sequence>MFETEGTFALFMMIGFVAQLIDGALGMAYGISATTALIALGLPPALASANVHTAEVFTSAASGASHMAAKNIDWRLVRRLAPAGVLGGILGTLLVSHLDTHTARPLIAAYLFYMGLVVLKKAIRPTHAKAKSLRVRVLGFAGGLCDAVGGGGWGPVVASRLLANGEEPAKTVGSTNLAEFFMTAAVSVTFLFTLGPSFGQAALGLVLGGVIAAPIAAFGARRLPRRGLMGMVGVLICLVSAFNIVTALM</sequence>
<evidence type="ECO:0000313" key="6">
    <source>
        <dbReference type="EMBL" id="RFB06158.1"/>
    </source>
</evidence>
<evidence type="ECO:0000256" key="2">
    <source>
        <dbReference type="ARBA" id="ARBA00022692"/>
    </source>
</evidence>
<keyword evidence="3 5" id="KW-1133">Transmembrane helix</keyword>
<dbReference type="InParanoid" id="A0A371RL22"/>
<gene>
    <name evidence="6" type="ORF">DX908_13305</name>
</gene>
<dbReference type="PANTHER" id="PTHR43701">
    <property type="entry name" value="MEMBRANE TRANSPORTER PROTEIN MJ0441-RELATED"/>
    <property type="match status" value="1"/>
</dbReference>
<keyword evidence="7" id="KW-1185">Reference proteome</keyword>
<dbReference type="GO" id="GO:0005886">
    <property type="term" value="C:plasma membrane"/>
    <property type="evidence" value="ECO:0007669"/>
    <property type="project" value="UniProtKB-SubCell"/>
</dbReference>
<protein>
    <recommendedName>
        <fullName evidence="5">Probable membrane transporter protein</fullName>
    </recommendedName>
</protein>
<feature type="transmembrane region" description="Helical" evidence="5">
    <location>
        <begin position="227"/>
        <end position="248"/>
    </location>
</feature>
<evidence type="ECO:0000256" key="4">
    <source>
        <dbReference type="ARBA" id="ARBA00023136"/>
    </source>
</evidence>
<comment type="caution">
    <text evidence="6">The sequence shown here is derived from an EMBL/GenBank/DDBJ whole genome shotgun (WGS) entry which is preliminary data.</text>
</comment>
<dbReference type="AlphaFoldDB" id="A0A371RL22"/>
<evidence type="ECO:0000256" key="1">
    <source>
        <dbReference type="ARBA" id="ARBA00004141"/>
    </source>
</evidence>
<comment type="similarity">
    <text evidence="5">Belongs to the 4-toluene sulfonate uptake permease (TSUP) (TC 2.A.102) family.</text>
</comment>
<evidence type="ECO:0000256" key="5">
    <source>
        <dbReference type="RuleBase" id="RU363041"/>
    </source>
</evidence>